<reference evidence="1" key="1">
    <citation type="submission" date="2023-03" db="EMBL/GenBank/DDBJ databases">
        <title>DFI Biobank Strains.</title>
        <authorList>
            <person name="Mostad J."/>
            <person name="Paddock L."/>
            <person name="Medina S."/>
            <person name="Waligurski E."/>
            <person name="Barat B."/>
            <person name="Smith R."/>
            <person name="Burgo V."/>
            <person name="Metcalfe C."/>
            <person name="Woodson C."/>
            <person name="Sundararajan A."/>
            <person name="Ramaswamy R."/>
            <person name="Lin H."/>
            <person name="Pamer E.G."/>
        </authorList>
    </citation>
    <scope>NUCLEOTIDE SEQUENCE</scope>
    <source>
        <strain evidence="1">DFI.9.5</strain>
    </source>
</reference>
<evidence type="ECO:0000313" key="2">
    <source>
        <dbReference type="Proteomes" id="UP001221924"/>
    </source>
</evidence>
<comment type="caution">
    <text evidence="1">The sequence shown here is derived from an EMBL/GenBank/DDBJ whole genome shotgun (WGS) entry which is preliminary data.</text>
</comment>
<dbReference type="PROSITE" id="PS51257">
    <property type="entry name" value="PROKAR_LIPOPROTEIN"/>
    <property type="match status" value="1"/>
</dbReference>
<evidence type="ECO:0000313" key="1">
    <source>
        <dbReference type="EMBL" id="MDE8697770.1"/>
    </source>
</evidence>
<accession>A0AAW6M719</accession>
<evidence type="ECO:0008006" key="3">
    <source>
        <dbReference type="Google" id="ProtNLM"/>
    </source>
</evidence>
<sequence length="45" mass="4899">MKLQNIVYVLTVGGVLLTSCSDFLDTESPSVQSSTVTFENEGMTR</sequence>
<gene>
    <name evidence="1" type="ORF">PZH42_27320</name>
</gene>
<dbReference type="RefSeq" id="WP_275202882.1">
    <property type="nucleotide sequence ID" value="NZ_JARFID010000256.1"/>
</dbReference>
<dbReference type="EMBL" id="JARFID010000256">
    <property type="protein sequence ID" value="MDE8697770.1"/>
    <property type="molecule type" value="Genomic_DNA"/>
</dbReference>
<name>A0AAW6M719_9BACE</name>
<dbReference type="Proteomes" id="UP001221924">
    <property type="component" value="Unassembled WGS sequence"/>
</dbReference>
<protein>
    <recommendedName>
        <fullName evidence="3">RagB/SusD family nutrient uptake outer membrane protein</fullName>
    </recommendedName>
</protein>
<organism evidence="1 2">
    <name type="scientific">Bacteroides cellulosilyticus</name>
    <dbReference type="NCBI Taxonomy" id="246787"/>
    <lineage>
        <taxon>Bacteria</taxon>
        <taxon>Pseudomonadati</taxon>
        <taxon>Bacteroidota</taxon>
        <taxon>Bacteroidia</taxon>
        <taxon>Bacteroidales</taxon>
        <taxon>Bacteroidaceae</taxon>
        <taxon>Bacteroides</taxon>
    </lineage>
</organism>
<dbReference type="AlphaFoldDB" id="A0AAW6M719"/>
<proteinExistence type="predicted"/>